<dbReference type="GO" id="GO:0097500">
    <property type="term" value="P:receptor localization to non-motile cilium"/>
    <property type="evidence" value="ECO:0007669"/>
    <property type="project" value="TreeGrafter"/>
</dbReference>
<accession>A0A6P8QRS2</accession>
<dbReference type="PRINTS" id="PR00328">
    <property type="entry name" value="SAR1GTPBP"/>
</dbReference>
<dbReference type="RefSeq" id="XP_033799894.1">
    <property type="nucleotide sequence ID" value="XM_033944003.1"/>
</dbReference>
<evidence type="ECO:0000256" key="3">
    <source>
        <dbReference type="PIRSR" id="PIRSR606689-1"/>
    </source>
</evidence>
<dbReference type="Pfam" id="PF00025">
    <property type="entry name" value="Arf"/>
    <property type="match status" value="1"/>
</dbReference>
<dbReference type="AlphaFoldDB" id="A0A6P8QRS2"/>
<name>A0A6P8QRS2_GEOSA</name>
<dbReference type="GO" id="GO:0005525">
    <property type="term" value="F:GTP binding"/>
    <property type="evidence" value="ECO:0007669"/>
    <property type="project" value="UniProtKB-KW"/>
</dbReference>
<reference evidence="6" key="1">
    <citation type="submission" date="2025-08" db="UniProtKB">
        <authorList>
            <consortium name="RefSeq"/>
        </authorList>
    </citation>
    <scope>IDENTIFICATION</scope>
</reference>
<protein>
    <submittedName>
        <fullName evidence="6">ADP-ribosylation factor-like protein 13A</fullName>
    </submittedName>
</protein>
<dbReference type="GeneID" id="117360306"/>
<sequence>MDRFDVTLVDMAGGQQLRGTWQNYYAEAHGIVFVVDSSDTARLATVRWNLASVLRHPRISGKPLLLLANKQDKVNTLLPSELIEPLSLEKLVNENKSLCCIEPCSAVGGFHKAEHWDLLKALRWLLCTIANNYNVLVARVQYDSNLQGPGAHKHPENADKTCSHTHRDRDLQTSKAQSQEGEAELLESKPVSAVKLRSLLPIHRLRSQVSDMEGLKSIKKLKRKPNIERKDAANLESMVEVEKKRGRKQRFVQKSNAGSETEAATEEAAI</sequence>
<keyword evidence="5" id="KW-1185">Reference proteome</keyword>
<dbReference type="GO" id="GO:0003924">
    <property type="term" value="F:GTPase activity"/>
    <property type="evidence" value="ECO:0007669"/>
    <property type="project" value="InterPro"/>
</dbReference>
<feature type="binding site" evidence="3">
    <location>
        <begin position="69"/>
        <end position="72"/>
    </location>
    <ligand>
        <name>GTP</name>
        <dbReference type="ChEBI" id="CHEBI:37565"/>
    </ligand>
</feature>
<dbReference type="Gene3D" id="3.40.50.300">
    <property type="entry name" value="P-loop containing nucleotide triphosphate hydrolases"/>
    <property type="match status" value="1"/>
</dbReference>
<feature type="region of interest" description="Disordered" evidence="4">
    <location>
        <begin position="244"/>
        <end position="270"/>
    </location>
</feature>
<proteinExistence type="predicted"/>
<dbReference type="InterPro" id="IPR051995">
    <property type="entry name" value="Ciliary_GTPase"/>
</dbReference>
<dbReference type="GO" id="GO:1905515">
    <property type="term" value="P:non-motile cilium assembly"/>
    <property type="evidence" value="ECO:0007669"/>
    <property type="project" value="TreeGrafter"/>
</dbReference>
<organism evidence="5 6">
    <name type="scientific">Geotrypetes seraphini</name>
    <name type="common">Gaboon caecilian</name>
    <name type="synonym">Caecilia seraphini</name>
    <dbReference type="NCBI Taxonomy" id="260995"/>
    <lineage>
        <taxon>Eukaryota</taxon>
        <taxon>Metazoa</taxon>
        <taxon>Chordata</taxon>
        <taxon>Craniata</taxon>
        <taxon>Vertebrata</taxon>
        <taxon>Euteleostomi</taxon>
        <taxon>Amphibia</taxon>
        <taxon>Gymnophiona</taxon>
        <taxon>Geotrypetes</taxon>
    </lineage>
</organism>
<keyword evidence="2 3" id="KW-0342">GTP-binding</keyword>
<dbReference type="FunCoup" id="A0A6P8QRS2">
    <property type="interactions" value="5"/>
</dbReference>
<dbReference type="Proteomes" id="UP000515159">
    <property type="component" value="Chromosome 5"/>
</dbReference>
<dbReference type="KEGG" id="gsh:117360306"/>
<dbReference type="OrthoDB" id="14717at2759"/>
<evidence type="ECO:0000256" key="1">
    <source>
        <dbReference type="ARBA" id="ARBA00022741"/>
    </source>
</evidence>
<dbReference type="InterPro" id="IPR006689">
    <property type="entry name" value="Small_GTPase_ARF/SAR"/>
</dbReference>
<dbReference type="InterPro" id="IPR027417">
    <property type="entry name" value="P-loop_NTPase"/>
</dbReference>
<dbReference type="SUPFAM" id="SSF52540">
    <property type="entry name" value="P-loop containing nucleoside triphosphate hydrolases"/>
    <property type="match status" value="1"/>
</dbReference>
<evidence type="ECO:0000256" key="4">
    <source>
        <dbReference type="SAM" id="MobiDB-lite"/>
    </source>
</evidence>
<evidence type="ECO:0000313" key="6">
    <source>
        <dbReference type="RefSeq" id="XP_033799894.1"/>
    </source>
</evidence>
<dbReference type="GO" id="GO:0097730">
    <property type="term" value="C:non-motile cilium"/>
    <property type="evidence" value="ECO:0007669"/>
    <property type="project" value="TreeGrafter"/>
</dbReference>
<feature type="binding site" evidence="3">
    <location>
        <position position="13"/>
    </location>
    <ligand>
        <name>GTP</name>
        <dbReference type="ChEBI" id="CHEBI:37565"/>
    </ligand>
</feature>
<dbReference type="PROSITE" id="PS51417">
    <property type="entry name" value="ARF"/>
    <property type="match status" value="1"/>
</dbReference>
<feature type="region of interest" description="Disordered" evidence="4">
    <location>
        <begin position="148"/>
        <end position="186"/>
    </location>
</feature>
<dbReference type="GO" id="GO:0060170">
    <property type="term" value="C:ciliary membrane"/>
    <property type="evidence" value="ECO:0007669"/>
    <property type="project" value="TreeGrafter"/>
</dbReference>
<gene>
    <name evidence="6" type="primary">ARL13A</name>
</gene>
<keyword evidence="1 3" id="KW-0547">Nucleotide-binding</keyword>
<evidence type="ECO:0000313" key="5">
    <source>
        <dbReference type="Proteomes" id="UP000515159"/>
    </source>
</evidence>
<dbReference type="InParanoid" id="A0A6P8QRS2"/>
<dbReference type="PANTHER" id="PTHR46090">
    <property type="entry name" value="ADP-RIBOSYLATION FACTOR-LIKE PROTEIN 13B"/>
    <property type="match status" value="1"/>
</dbReference>
<dbReference type="PANTHER" id="PTHR46090:SF4">
    <property type="entry name" value="ADP RIBOSYLATION FACTOR LIKE GTPASE 13A"/>
    <property type="match status" value="1"/>
</dbReference>
<evidence type="ECO:0000256" key="2">
    <source>
        <dbReference type="ARBA" id="ARBA00023134"/>
    </source>
</evidence>
<feature type="compositionally biased region" description="Basic and acidic residues" evidence="4">
    <location>
        <begin position="153"/>
        <end position="172"/>
    </location>
</feature>
<dbReference type="CTD" id="392509"/>